<dbReference type="Proteomes" id="UP001054252">
    <property type="component" value="Unassembled WGS sequence"/>
</dbReference>
<evidence type="ECO:0000259" key="2">
    <source>
        <dbReference type="Pfam" id="PF20474"/>
    </source>
</evidence>
<gene>
    <name evidence="3" type="ORF">SLEP1_g4259</name>
</gene>
<reference evidence="3 4" key="1">
    <citation type="journal article" date="2021" name="Commun. Biol.">
        <title>The genome of Shorea leprosula (Dipterocarpaceae) highlights the ecological relevance of drought in aseasonal tropical rainforests.</title>
        <authorList>
            <person name="Ng K.K.S."/>
            <person name="Kobayashi M.J."/>
            <person name="Fawcett J.A."/>
            <person name="Hatakeyama M."/>
            <person name="Paape T."/>
            <person name="Ng C.H."/>
            <person name="Ang C.C."/>
            <person name="Tnah L.H."/>
            <person name="Lee C.T."/>
            <person name="Nishiyama T."/>
            <person name="Sese J."/>
            <person name="O'Brien M.J."/>
            <person name="Copetti D."/>
            <person name="Mohd Noor M.I."/>
            <person name="Ong R.C."/>
            <person name="Putra M."/>
            <person name="Sireger I.Z."/>
            <person name="Indrioko S."/>
            <person name="Kosugi Y."/>
            <person name="Izuno A."/>
            <person name="Isagi Y."/>
            <person name="Lee S.L."/>
            <person name="Shimizu K.K."/>
        </authorList>
    </citation>
    <scope>NUCLEOTIDE SEQUENCE [LARGE SCALE GENOMIC DNA]</scope>
    <source>
        <strain evidence="3">214</strain>
    </source>
</reference>
<name>A0AAV5HXU6_9ROSI</name>
<organism evidence="3 4">
    <name type="scientific">Rubroshorea leprosula</name>
    <dbReference type="NCBI Taxonomy" id="152421"/>
    <lineage>
        <taxon>Eukaryota</taxon>
        <taxon>Viridiplantae</taxon>
        <taxon>Streptophyta</taxon>
        <taxon>Embryophyta</taxon>
        <taxon>Tracheophyta</taxon>
        <taxon>Spermatophyta</taxon>
        <taxon>Magnoliopsida</taxon>
        <taxon>eudicotyledons</taxon>
        <taxon>Gunneridae</taxon>
        <taxon>Pentapetalae</taxon>
        <taxon>rosids</taxon>
        <taxon>malvids</taxon>
        <taxon>Malvales</taxon>
        <taxon>Dipterocarpaceae</taxon>
        <taxon>Rubroshorea</taxon>
    </lineage>
</organism>
<proteinExistence type="predicted"/>
<accession>A0AAV5HXU6</accession>
<evidence type="ECO:0000313" key="4">
    <source>
        <dbReference type="Proteomes" id="UP001054252"/>
    </source>
</evidence>
<evidence type="ECO:0000313" key="3">
    <source>
        <dbReference type="EMBL" id="GKU90246.1"/>
    </source>
</evidence>
<dbReference type="InterPro" id="IPR046467">
    <property type="entry name" value="PHL_dom"/>
</dbReference>
<dbReference type="Pfam" id="PF20474">
    <property type="entry name" value="PHL"/>
    <property type="match status" value="1"/>
</dbReference>
<protein>
    <recommendedName>
        <fullName evidence="2">PHL domain-containing protein</fullName>
    </recommendedName>
</protein>
<keyword evidence="4" id="KW-1185">Reference proteome</keyword>
<feature type="domain" description="PHL" evidence="2">
    <location>
        <begin position="5"/>
        <end position="34"/>
    </location>
</feature>
<comment type="caution">
    <text evidence="3">The sequence shown here is derived from an EMBL/GenBank/DDBJ whole genome shotgun (WGS) entry which is preliminary data.</text>
</comment>
<dbReference type="AlphaFoldDB" id="A0AAV5HXU6"/>
<sequence length="214" mass="23288">MHLQHFADLFALQFTSLMTQEGYRLVTDRVVPNPGNVIHSSSSQQRTVTISGATQIANRTLELSSSTLTYGLCPTMRTALTGNMLAGPGGNLFPTVSHTGRGDSEQTCSFTFSDEAKRETATATNAEKVNGGEIGCQYEWPGYDTVGWWKPGAWKCRCSGKGTNFFRCGICLKQPAATTTTYPSTTDTESASDERTSPELSASQLNRVYRFPSN</sequence>
<evidence type="ECO:0000256" key="1">
    <source>
        <dbReference type="SAM" id="MobiDB-lite"/>
    </source>
</evidence>
<feature type="region of interest" description="Disordered" evidence="1">
    <location>
        <begin position="179"/>
        <end position="204"/>
    </location>
</feature>
<dbReference type="EMBL" id="BPVZ01000004">
    <property type="protein sequence ID" value="GKU90246.1"/>
    <property type="molecule type" value="Genomic_DNA"/>
</dbReference>
<feature type="compositionally biased region" description="Low complexity" evidence="1">
    <location>
        <begin position="179"/>
        <end position="188"/>
    </location>
</feature>